<evidence type="ECO:0000256" key="5">
    <source>
        <dbReference type="ARBA" id="ARBA00023136"/>
    </source>
</evidence>
<sequence length="393" mass="42766">MRAAWWDLVGLGLGGMVGAGVFVTTGRAARLYARPGLVVSYAIAGLCALLSAFCYTEFAVDMPVAGGASSYLLVTFGGGAPALDKPKQRTSIFLGRSTAQDRSQCPRSMSFIPERIRVMGRSPAFTALAATFESSSNRNLLTPRVVKKLYLRYVTPDSSNTSKSSVIAALAGSLDRPSQTPAPAFVKDGSESEKPKQKGDGKGVHTVVTRVESLTINEDVKENKPEDEDSLPIYLYERLKTTTTDPVTEIDVTRQEVISRSHITFLFQKNVMVTLFSIWHAGEFAAFLTGANLIMEYVFSNVAVARSFTVYLGTAVGVDVPSKWRIPVPGLPQGFNQVDLVAVGVILLLSVCICYRLRFCLQVSFYLSFLFVLSLVCSPLADTELLASDFQMF</sequence>
<proteinExistence type="inferred from homology"/>
<protein>
    <submittedName>
        <fullName evidence="8">Cationic amino acid transporter 5</fullName>
    </submittedName>
</protein>
<evidence type="ECO:0000256" key="1">
    <source>
        <dbReference type="ARBA" id="ARBA00004141"/>
    </source>
</evidence>
<comment type="subcellular location">
    <subcellularLocation>
        <location evidence="1">Membrane</location>
        <topology evidence="1">Multi-pass membrane protein</topology>
    </subcellularLocation>
</comment>
<dbReference type="AlphaFoldDB" id="A0A1D6J149"/>
<name>A0A1D6J149_MAIZE</name>
<organism evidence="8">
    <name type="scientific">Zea mays</name>
    <name type="common">Maize</name>
    <dbReference type="NCBI Taxonomy" id="4577"/>
    <lineage>
        <taxon>Eukaryota</taxon>
        <taxon>Viridiplantae</taxon>
        <taxon>Streptophyta</taxon>
        <taxon>Embryophyta</taxon>
        <taxon>Tracheophyta</taxon>
        <taxon>Spermatophyta</taxon>
        <taxon>Magnoliopsida</taxon>
        <taxon>Liliopsida</taxon>
        <taxon>Poales</taxon>
        <taxon>Poaceae</taxon>
        <taxon>PACMAD clade</taxon>
        <taxon>Panicoideae</taxon>
        <taxon>Andropogonodae</taxon>
        <taxon>Andropogoneae</taxon>
        <taxon>Tripsacinae</taxon>
        <taxon>Zea</taxon>
    </lineage>
</organism>
<dbReference type="PANTHER" id="PTHR43243:SF61">
    <property type="entry name" value="CATIONIC AMINO ACID TRANSPORTER C-TERMINAL DOMAIN-CONTAINING PROTEIN"/>
    <property type="match status" value="1"/>
</dbReference>
<dbReference type="GO" id="GO:0022857">
    <property type="term" value="F:transmembrane transporter activity"/>
    <property type="evidence" value="ECO:0007669"/>
    <property type="project" value="InterPro"/>
</dbReference>
<feature type="transmembrane region" description="Helical" evidence="7">
    <location>
        <begin position="338"/>
        <end position="357"/>
    </location>
</feature>
<keyword evidence="5 7" id="KW-0472">Membrane</keyword>
<accession>A0A1D6J149</accession>
<evidence type="ECO:0000256" key="7">
    <source>
        <dbReference type="SAM" id="Phobius"/>
    </source>
</evidence>
<feature type="compositionally biased region" description="Basic and acidic residues" evidence="6">
    <location>
        <begin position="188"/>
        <end position="203"/>
    </location>
</feature>
<dbReference type="Pfam" id="PF13520">
    <property type="entry name" value="AA_permease_2"/>
    <property type="match status" value="1"/>
</dbReference>
<dbReference type="InterPro" id="IPR002293">
    <property type="entry name" value="AA/rel_permease1"/>
</dbReference>
<feature type="transmembrane region" description="Helical" evidence="7">
    <location>
        <begin position="37"/>
        <end position="58"/>
    </location>
</feature>
<feature type="transmembrane region" description="Helical" evidence="7">
    <location>
        <begin position="64"/>
        <end position="83"/>
    </location>
</feature>
<gene>
    <name evidence="8" type="ORF">ZEAMMB73_Zm00001d024707</name>
</gene>
<dbReference type="Gene3D" id="1.20.1740.10">
    <property type="entry name" value="Amino acid/polyamine transporter I"/>
    <property type="match status" value="2"/>
</dbReference>
<feature type="region of interest" description="Disordered" evidence="6">
    <location>
        <begin position="172"/>
        <end position="204"/>
    </location>
</feature>
<evidence type="ECO:0000256" key="2">
    <source>
        <dbReference type="ARBA" id="ARBA00008572"/>
    </source>
</evidence>
<dbReference type="GO" id="GO:0016020">
    <property type="term" value="C:membrane"/>
    <property type="evidence" value="ECO:0007669"/>
    <property type="project" value="UniProtKB-SubCell"/>
</dbReference>
<feature type="transmembrane region" description="Helical" evidence="7">
    <location>
        <begin position="364"/>
        <end position="381"/>
    </location>
</feature>
<comment type="similarity">
    <text evidence="2">Belongs to the amino acid-polyamine-organocation (APC) superfamily. Cationic amino acid transporter (CAT) (TC 2.A.3.3) family.</text>
</comment>
<dbReference type="ExpressionAtlas" id="A0A1D6J149">
    <property type="expression patterns" value="baseline and differential"/>
</dbReference>
<evidence type="ECO:0000256" key="4">
    <source>
        <dbReference type="ARBA" id="ARBA00022989"/>
    </source>
</evidence>
<dbReference type="EMBL" id="CM000786">
    <property type="protein sequence ID" value="AQK41775.1"/>
    <property type="molecule type" value="Genomic_DNA"/>
</dbReference>
<dbReference type="PANTHER" id="PTHR43243">
    <property type="entry name" value="INNER MEMBRANE TRANSPORTER YGJI-RELATED"/>
    <property type="match status" value="1"/>
</dbReference>
<dbReference type="STRING" id="4577.A0A1D6J149"/>
<evidence type="ECO:0000313" key="8">
    <source>
        <dbReference type="EMBL" id="AQK41775.1"/>
    </source>
</evidence>
<reference evidence="8" key="1">
    <citation type="submission" date="2015-12" db="EMBL/GenBank/DDBJ databases">
        <title>Update maize B73 reference genome by single molecule sequencing technologies.</title>
        <authorList>
            <consortium name="Maize Genome Sequencing Project"/>
            <person name="Ware D."/>
        </authorList>
    </citation>
    <scope>NUCLEOTIDE SEQUENCE</scope>
    <source>
        <tissue evidence="8">Seedling</tissue>
    </source>
</reference>
<evidence type="ECO:0000256" key="6">
    <source>
        <dbReference type="SAM" id="MobiDB-lite"/>
    </source>
</evidence>
<evidence type="ECO:0000256" key="3">
    <source>
        <dbReference type="ARBA" id="ARBA00022692"/>
    </source>
</evidence>
<dbReference type="InParanoid" id="A0A1D6J149"/>
<feature type="transmembrane region" description="Helical" evidence="7">
    <location>
        <begin position="6"/>
        <end position="25"/>
    </location>
</feature>
<keyword evidence="4 7" id="KW-1133">Transmembrane helix</keyword>
<keyword evidence="3 7" id="KW-0812">Transmembrane</keyword>